<dbReference type="EMBL" id="WACR01000001">
    <property type="protein sequence ID" value="KAB1066131.1"/>
    <property type="molecule type" value="Genomic_DNA"/>
</dbReference>
<reference evidence="2 3" key="1">
    <citation type="submission" date="2019-09" db="EMBL/GenBank/DDBJ databases">
        <title>Genomes of Cryomorphaceae.</title>
        <authorList>
            <person name="Bowman J.P."/>
        </authorList>
    </citation>
    <scope>NUCLEOTIDE SEQUENCE [LARGE SCALE GENOMIC DNA]</scope>
    <source>
        <strain evidence="2 3">KCTC 52047</strain>
    </source>
</reference>
<sequence length="416" mass="48901">MILNLKKELEQLLPKAQQVYVASALIKKGAFSFIEGLLPEDCYRKYLIGVHLPTDPVILNQFLMAHNYRVGRVVLGSTIFHPKVYILKIDQKLVAFIGSANTTDGGLEKNVEVSARVDDQNQCNLLVDWFQEVYSTSKPITTQFVEDYKKFFDRSKQRAYREKADLNDFLSKEPLTTNTQVDDNQFFKQEHFDAYQSIYWNDYGDKANEQRKKVKEKFKQLHYSIVDRFNEFHLHDLHPHYHPQNIVSSHIYRKNFTNKDLASMWLHYGFSKDELQGGSFLNHPRIQIILRPNKIGIWLVVGKDKKGGIAERVRFKKLMQEKEFRELFYMKLNELNDDYWIQPSDLSGGKYLIGNINSSSQLYKITRDDDYKKYFVIGRDYDPNNLSFSEENITDKVLTEFSNLYPLYLVFKGNLD</sequence>
<dbReference type="OrthoDB" id="5894983at2"/>
<accession>A0A6N6MAD1</accession>
<name>A0A6N6MAD1_9FLAO</name>
<keyword evidence="3" id="KW-1185">Reference proteome</keyword>
<dbReference type="InterPro" id="IPR019065">
    <property type="entry name" value="RE_NgoFVII_N"/>
</dbReference>
<feature type="domain" description="Restriction endonuclease type II NgoFVII N-terminal" evidence="1">
    <location>
        <begin position="74"/>
        <end position="137"/>
    </location>
</feature>
<organism evidence="2 3">
    <name type="scientific">Salibacter halophilus</name>
    <dbReference type="NCBI Taxonomy" id="1803916"/>
    <lineage>
        <taxon>Bacteria</taxon>
        <taxon>Pseudomonadati</taxon>
        <taxon>Bacteroidota</taxon>
        <taxon>Flavobacteriia</taxon>
        <taxon>Flavobacteriales</taxon>
        <taxon>Salibacteraceae</taxon>
        <taxon>Salibacter</taxon>
    </lineage>
</organism>
<evidence type="ECO:0000259" key="1">
    <source>
        <dbReference type="Pfam" id="PF09565"/>
    </source>
</evidence>
<dbReference type="RefSeq" id="WP_151166119.1">
    <property type="nucleotide sequence ID" value="NZ_WACR01000001.1"/>
</dbReference>
<protein>
    <recommendedName>
        <fullName evidence="1">Restriction endonuclease type II NgoFVII N-terminal domain-containing protein</fullName>
    </recommendedName>
</protein>
<dbReference type="SUPFAM" id="SSF56024">
    <property type="entry name" value="Phospholipase D/nuclease"/>
    <property type="match status" value="1"/>
</dbReference>
<dbReference type="Pfam" id="PF09565">
    <property type="entry name" value="RE_NgoFVII"/>
    <property type="match status" value="1"/>
</dbReference>
<evidence type="ECO:0000313" key="3">
    <source>
        <dbReference type="Proteomes" id="UP000435357"/>
    </source>
</evidence>
<dbReference type="Proteomes" id="UP000435357">
    <property type="component" value="Unassembled WGS sequence"/>
</dbReference>
<proteinExistence type="predicted"/>
<dbReference type="CDD" id="cd09117">
    <property type="entry name" value="PLDc_Bfil_DEXD_like"/>
    <property type="match status" value="1"/>
</dbReference>
<dbReference type="Gene3D" id="3.30.870.10">
    <property type="entry name" value="Endonuclease Chain A"/>
    <property type="match status" value="1"/>
</dbReference>
<evidence type="ECO:0000313" key="2">
    <source>
        <dbReference type="EMBL" id="KAB1066131.1"/>
    </source>
</evidence>
<gene>
    <name evidence="2" type="ORF">F3059_01280</name>
</gene>
<comment type="caution">
    <text evidence="2">The sequence shown here is derived from an EMBL/GenBank/DDBJ whole genome shotgun (WGS) entry which is preliminary data.</text>
</comment>
<dbReference type="AlphaFoldDB" id="A0A6N6MAD1"/>